<dbReference type="GeneTree" id="ENSGT00950000182886"/>
<feature type="transmembrane region" description="Helical" evidence="10">
    <location>
        <begin position="342"/>
        <end position="361"/>
    </location>
</feature>
<proteinExistence type="evidence at protein level"/>
<sequence length="613" mass="68293">MDLSMSMVARETSQGLGPAFGLNGLPRPAPPKTTKKPKKAVLFFEVEILDAKTREKLCFLDKVEPQATIAEIKNLFTKSRKSGAWMHCPLRPLWARTFRWDLILQRFPLCGPGFCGLAWSRRPHVAIGRNALAGLSEGQHPALLALPVCVLELHGLLRGGAWGERSCCRELGSHQAVHCDISFPTDPQWYPARQSLRLDPKGKSLKDEDVLQKLPVGTTATLYFRDLGAQISWVTVFLTEYAGPLFIYLLFYFRVPFIYGHKYDFTSSRHTVVHLACICHSFHYIKRLLETLFVHRFSHGTMPLRNIFKNCTYYWGFAAWMAYYINHPLYTPPTYGAQQVKLALAIFVICQLGNFSIHMALRDLRPAGSKTRKIPYPTKNPFTWLFLLVSCPNYTYEVGSWIGFAIMTQCLPGEPAAPSPGGACLPWLCAALPDSTALPYSGPLLPGGLHPDDHLGQGQAPQLPEGVPRLPAPTHAHHPLPALSGSPHSGSGKLGSVPLPRPSVILGEGWELLLSSAWNKTCLPSWTQTQGVSFGGWFRDQHTTERGRVWAKGPGGFYFLTGPQGGRWAHYRAISGATSPGPWPLAISASLCSRRFFRWSSRRSRSNSFMRFT</sequence>
<comment type="subcellular location">
    <subcellularLocation>
        <location evidence="2">Endoplasmic reticulum</location>
    </subcellularLocation>
    <subcellularLocation>
        <location evidence="1">Membrane</location>
        <topology evidence="1">Multi-pass membrane protein</topology>
    </subcellularLocation>
</comment>
<reference evidence="13" key="4">
    <citation type="submission" date="2025-09" db="UniProtKB">
        <authorList>
            <consortium name="Ensembl"/>
        </authorList>
    </citation>
    <scope>IDENTIFICATION</scope>
</reference>
<comment type="similarity">
    <text evidence="3">Belongs to the steroid 5-alpha reductase family.</text>
</comment>
<dbReference type="Proteomes" id="UP000008227">
    <property type="component" value="Chromosome 2"/>
</dbReference>
<evidence type="ECO:0000256" key="4">
    <source>
        <dbReference type="ARBA" id="ARBA00022692"/>
    </source>
</evidence>
<evidence type="ECO:0000259" key="11">
    <source>
        <dbReference type="Pfam" id="PF02544"/>
    </source>
</evidence>
<feature type="region of interest" description="Disordered" evidence="9">
    <location>
        <begin position="449"/>
        <end position="494"/>
    </location>
</feature>
<keyword evidence="4 10" id="KW-0812">Transmembrane</keyword>
<organism evidence="13 14">
    <name type="scientific">Sus scrofa</name>
    <name type="common">Pig</name>
    <dbReference type="NCBI Taxonomy" id="9823"/>
    <lineage>
        <taxon>Eukaryota</taxon>
        <taxon>Metazoa</taxon>
        <taxon>Chordata</taxon>
        <taxon>Craniata</taxon>
        <taxon>Vertebrata</taxon>
        <taxon>Euteleostomi</taxon>
        <taxon>Mammalia</taxon>
        <taxon>Eutheria</taxon>
        <taxon>Laurasiatheria</taxon>
        <taxon>Artiodactyla</taxon>
        <taxon>Suina</taxon>
        <taxon>Suidae</taxon>
        <taxon>Sus</taxon>
    </lineage>
</organism>
<dbReference type="InterPro" id="IPR001104">
    <property type="entry name" value="3-oxo-5_a-steroid_4-DH_C"/>
</dbReference>
<keyword evidence="7" id="KW-0560">Oxidoreductase</keyword>
<dbReference type="InterPro" id="IPR039357">
    <property type="entry name" value="SRD5A/TECR"/>
</dbReference>
<dbReference type="Gene3D" id="3.10.20.90">
    <property type="entry name" value="Phosphatidylinositol 3-kinase Catalytic Subunit, Chain A, domain 1"/>
    <property type="match status" value="2"/>
</dbReference>
<protein>
    <submittedName>
        <fullName evidence="13">Trans-2,3-enoyl-CoA reductase</fullName>
    </submittedName>
</protein>
<evidence type="ECO:0000259" key="12">
    <source>
        <dbReference type="Pfam" id="PF21696"/>
    </source>
</evidence>
<evidence type="ECO:0000256" key="9">
    <source>
        <dbReference type="SAM" id="MobiDB-lite"/>
    </source>
</evidence>
<dbReference type="Bgee" id="ENSSSCG00000031299">
    <property type="expression patterns" value="Expressed in longissimus lumborum muscle and 44 other cell types or tissues"/>
</dbReference>
<evidence type="ECO:0000256" key="1">
    <source>
        <dbReference type="ARBA" id="ARBA00004141"/>
    </source>
</evidence>
<dbReference type="AlphaFoldDB" id="A0A287BLP6"/>
<accession>A0A287BLP6</accession>
<reference evidence="13" key="2">
    <citation type="journal article" date="2020" name="Gigascience">
        <title>An improved pig reference genome sequence to enable pig genetics and genomics research.</title>
        <authorList>
            <person name="Warr A."/>
            <person name="Affara N."/>
            <person name="Aken B."/>
            <person name="Beiki H."/>
            <person name="Bickhart D.M."/>
            <person name="Billis K."/>
            <person name="Chow W."/>
            <person name="Eory L."/>
            <person name="Finlayson H.A."/>
            <person name="Flicek P."/>
            <person name="Giron C.G."/>
            <person name="Griffin D.K."/>
            <person name="Hall R."/>
            <person name="Hannum G."/>
            <person name="Hourlier T."/>
            <person name="Howe K."/>
            <person name="Hume D.A."/>
            <person name="Izuogu O."/>
            <person name="Kim K."/>
            <person name="Koren S."/>
            <person name="Liu H."/>
            <person name="Manchanda N."/>
            <person name="Martin F.J."/>
            <person name="Nonneman D.J."/>
            <person name="O'Connor R.E."/>
            <person name="Phillippy A.M."/>
            <person name="Rohrer G.A."/>
            <person name="Rosen B.D."/>
            <person name="Rund L.A."/>
            <person name="Sargent C.A."/>
            <person name="Schook L.B."/>
            <person name="Schroeder S.G."/>
            <person name="Schwartz A.S."/>
            <person name="Skinner B.M."/>
            <person name="Talbot R."/>
            <person name="Tseng E."/>
            <person name="Tuggle C.K."/>
            <person name="Watson M."/>
            <person name="Smith T.P.L."/>
            <person name="Archibald A.L."/>
        </authorList>
    </citation>
    <scope>NUCLEOTIDE SEQUENCE [LARGE SCALE GENOMIC DNA]</scope>
    <source>
        <strain evidence="13">Duroc</strain>
    </source>
</reference>
<dbReference type="STRING" id="9823.ENSSSCP00000057540"/>
<feature type="transmembrane region" description="Helical" evidence="10">
    <location>
        <begin position="231"/>
        <end position="253"/>
    </location>
</feature>
<dbReference type="GO" id="GO:0102758">
    <property type="term" value="F:very-long-chain enoyl-CoA reductase activity"/>
    <property type="evidence" value="ECO:0000318"/>
    <property type="project" value="GO_Central"/>
</dbReference>
<evidence type="ECO:0000256" key="7">
    <source>
        <dbReference type="ARBA" id="ARBA00023002"/>
    </source>
</evidence>
<dbReference type="Ensembl" id="ENSSSCT00000047724.3">
    <property type="protein sequence ID" value="ENSSSCP00000057540.3"/>
    <property type="gene ID" value="ENSSSCG00000031299.3"/>
</dbReference>
<dbReference type="InParanoid" id="A0A287BLP6"/>
<evidence type="ECO:0000313" key="15">
    <source>
        <dbReference type="VGNC" id="VGNC:98362"/>
    </source>
</evidence>
<keyword evidence="16" id="KW-1267">Proteomics identification</keyword>
<evidence type="ECO:0000313" key="14">
    <source>
        <dbReference type="Proteomes" id="UP000008227"/>
    </source>
</evidence>
<feature type="domain" description="3-oxo-5-alpha-steroid 4-dehydrogenase C-terminal" evidence="11">
    <location>
        <begin position="301"/>
        <end position="413"/>
    </location>
</feature>
<gene>
    <name evidence="13 15" type="primary">TECR</name>
</gene>
<dbReference type="eggNOG" id="KOG1639">
    <property type="taxonomic scope" value="Eukaryota"/>
</dbReference>
<reference evidence="13" key="3">
    <citation type="submission" date="2025-08" db="UniProtKB">
        <authorList>
            <consortium name="Ensembl"/>
        </authorList>
    </citation>
    <scope>IDENTIFICATION</scope>
</reference>
<keyword evidence="5" id="KW-0256">Endoplasmic reticulum</keyword>
<dbReference type="GO" id="GO:0016020">
    <property type="term" value="C:membrane"/>
    <property type="evidence" value="ECO:0007669"/>
    <property type="project" value="UniProtKB-SubCell"/>
</dbReference>
<reference evidence="14" key="1">
    <citation type="submission" date="2009-11" db="EMBL/GenBank/DDBJ databases">
        <authorList>
            <consortium name="Porcine genome sequencing project"/>
        </authorList>
    </citation>
    <scope>NUCLEOTIDE SEQUENCE [LARGE SCALE GENOMIC DNA]</scope>
    <source>
        <strain evidence="14">Duroc</strain>
    </source>
</reference>
<evidence type="ECO:0007829" key="16">
    <source>
        <dbReference type="PeptideAtlas" id="A0A287BLP6"/>
    </source>
</evidence>
<evidence type="ECO:0000256" key="3">
    <source>
        <dbReference type="ARBA" id="ARBA00007742"/>
    </source>
</evidence>
<name>A0A287BLP6_PIG</name>
<keyword evidence="8 10" id="KW-0472">Membrane</keyword>
<feature type="transmembrane region" description="Helical" evidence="10">
    <location>
        <begin position="382"/>
        <end position="404"/>
    </location>
</feature>
<dbReference type="PANTHER" id="PTHR10556:SF31">
    <property type="entry name" value="VERY-LONG-CHAIN ENOYL-COA REDUCTASE"/>
    <property type="match status" value="1"/>
</dbReference>
<evidence type="ECO:0000256" key="2">
    <source>
        <dbReference type="ARBA" id="ARBA00004240"/>
    </source>
</evidence>
<dbReference type="ExpressionAtlas" id="A0A287BLP6">
    <property type="expression patterns" value="baseline and differential"/>
</dbReference>
<evidence type="ECO:0000256" key="8">
    <source>
        <dbReference type="ARBA" id="ARBA00023136"/>
    </source>
</evidence>
<dbReference type="InterPro" id="IPR049127">
    <property type="entry name" value="TECR-like_N"/>
</dbReference>
<dbReference type="PROSITE" id="PS50244">
    <property type="entry name" value="S5A_REDUCTASE"/>
    <property type="match status" value="1"/>
</dbReference>
<dbReference type="GO" id="GO:0005783">
    <property type="term" value="C:endoplasmic reticulum"/>
    <property type="evidence" value="ECO:0000318"/>
    <property type="project" value="GO_Central"/>
</dbReference>
<keyword evidence="14" id="KW-1185">Reference proteome</keyword>
<evidence type="ECO:0000313" key="13">
    <source>
        <dbReference type="Ensembl" id="ENSSSCP00000057540.3"/>
    </source>
</evidence>
<feature type="transmembrane region" description="Helical" evidence="10">
    <location>
        <begin position="312"/>
        <end position="330"/>
    </location>
</feature>
<evidence type="ECO:0000256" key="6">
    <source>
        <dbReference type="ARBA" id="ARBA00022989"/>
    </source>
</evidence>
<dbReference type="Reactome" id="R-SSC-75876">
    <property type="pathway name" value="Synthesis of very long-chain fatty acyl-CoAs"/>
</dbReference>
<keyword evidence="6 10" id="KW-1133">Transmembrane helix</keyword>
<feature type="domain" description="TECR-like N-terminal" evidence="12">
    <location>
        <begin position="44"/>
        <end position="79"/>
    </location>
</feature>
<feature type="compositionally biased region" description="Low complexity" evidence="9">
    <location>
        <begin position="468"/>
        <end position="483"/>
    </location>
</feature>
<dbReference type="Pfam" id="PF02544">
    <property type="entry name" value="Steroid_dh"/>
    <property type="match status" value="1"/>
</dbReference>
<dbReference type="VGNC" id="VGNC:98362">
    <property type="gene designation" value="TECR"/>
</dbReference>
<dbReference type="Pfam" id="PF21696">
    <property type="entry name" value="TECR_N"/>
    <property type="match status" value="2"/>
</dbReference>
<feature type="domain" description="TECR-like N-terminal" evidence="12">
    <location>
        <begin position="186"/>
        <end position="226"/>
    </location>
</feature>
<dbReference type="GO" id="GO:0042761">
    <property type="term" value="P:very long-chain fatty acid biosynthetic process"/>
    <property type="evidence" value="ECO:0000318"/>
    <property type="project" value="GO_Central"/>
</dbReference>
<evidence type="ECO:0000256" key="5">
    <source>
        <dbReference type="ARBA" id="ARBA00022824"/>
    </source>
</evidence>
<dbReference type="PANTHER" id="PTHR10556">
    <property type="entry name" value="3-OXO-5-ALPHA-STEROID 4-DEHYDROGENASE"/>
    <property type="match status" value="1"/>
</dbReference>
<evidence type="ECO:0000256" key="10">
    <source>
        <dbReference type="SAM" id="Phobius"/>
    </source>
</evidence>
<dbReference type="GO" id="GO:0006665">
    <property type="term" value="P:sphingolipid metabolic process"/>
    <property type="evidence" value="ECO:0000318"/>
    <property type="project" value="GO_Central"/>
</dbReference>